<dbReference type="GeneID" id="37007726"/>
<evidence type="ECO:0000256" key="9">
    <source>
        <dbReference type="ARBA" id="ARBA00023316"/>
    </source>
</evidence>
<keyword evidence="7" id="KW-1133">Transmembrane helix</keyword>
<dbReference type="Pfam" id="PF12141">
    <property type="entry name" value="BMT"/>
    <property type="match status" value="1"/>
</dbReference>
<dbReference type="GO" id="GO:0071555">
    <property type="term" value="P:cell wall organization"/>
    <property type="evidence" value="ECO:0007669"/>
    <property type="project" value="UniProtKB-KW"/>
</dbReference>
<dbReference type="InterPro" id="IPR021988">
    <property type="entry name" value="BMT1"/>
</dbReference>
<dbReference type="EMBL" id="PKFO01000003">
    <property type="protein sequence ID" value="PVH20600.1"/>
    <property type="molecule type" value="Genomic_DNA"/>
</dbReference>
<reference evidence="11 12" key="1">
    <citation type="submission" date="2017-12" db="EMBL/GenBank/DDBJ databases">
        <title>Genome Sequence of a Multidrug-Resistant Candida haemulonii Isolate from a Patient with Chronic Leg Ulcers in Israel.</title>
        <authorList>
            <person name="Chow N.A."/>
            <person name="Gade L."/>
            <person name="Batra D."/>
            <person name="Rowe L.A."/>
            <person name="Ben-Ami R."/>
            <person name="Loparev V.N."/>
            <person name="Litvintseva A.P."/>
        </authorList>
    </citation>
    <scope>NUCLEOTIDE SEQUENCE [LARGE SCALE GENOMIC DNA]</scope>
    <source>
        <strain evidence="11 12">B11899</strain>
    </source>
</reference>
<evidence type="ECO:0000256" key="2">
    <source>
        <dbReference type="ARBA" id="ARBA00009486"/>
    </source>
</evidence>
<proteinExistence type="inferred from homology"/>
<comment type="caution">
    <text evidence="11">The sequence shown here is derived from an EMBL/GenBank/DDBJ whole genome shotgun (WGS) entry which is preliminary data.</text>
</comment>
<evidence type="ECO:0000256" key="10">
    <source>
        <dbReference type="SAM" id="SignalP"/>
    </source>
</evidence>
<feature type="signal peptide" evidence="10">
    <location>
        <begin position="1"/>
        <end position="22"/>
    </location>
</feature>
<keyword evidence="4" id="KW-0808">Transferase</keyword>
<evidence type="ECO:0000256" key="5">
    <source>
        <dbReference type="ARBA" id="ARBA00022692"/>
    </source>
</evidence>
<keyword evidence="8" id="KW-0472">Membrane</keyword>
<dbReference type="STRING" id="45357.A0A2V1ARA6"/>
<evidence type="ECO:0000256" key="7">
    <source>
        <dbReference type="ARBA" id="ARBA00022989"/>
    </source>
</evidence>
<keyword evidence="3" id="KW-0328">Glycosyltransferase</keyword>
<evidence type="ECO:0000313" key="11">
    <source>
        <dbReference type="EMBL" id="PVH20600.1"/>
    </source>
</evidence>
<comment type="subcellular location">
    <subcellularLocation>
        <location evidence="1">Membrane</location>
        <topology evidence="1">Single-pass type II membrane protein</topology>
    </subcellularLocation>
</comment>
<dbReference type="OrthoDB" id="3631276at2759"/>
<dbReference type="RefSeq" id="XP_025341540.1">
    <property type="nucleotide sequence ID" value="XM_025486075.1"/>
</dbReference>
<gene>
    <name evidence="11" type="ORF">CXQ85_002395</name>
</gene>
<evidence type="ECO:0000256" key="6">
    <source>
        <dbReference type="ARBA" id="ARBA00022968"/>
    </source>
</evidence>
<evidence type="ECO:0000256" key="4">
    <source>
        <dbReference type="ARBA" id="ARBA00022679"/>
    </source>
</evidence>
<dbReference type="Proteomes" id="UP000244309">
    <property type="component" value="Unassembled WGS sequence"/>
</dbReference>
<keyword evidence="6" id="KW-0735">Signal-anchor</keyword>
<dbReference type="GO" id="GO:0000030">
    <property type="term" value="F:mannosyltransferase activity"/>
    <property type="evidence" value="ECO:0007669"/>
    <property type="project" value="InterPro"/>
</dbReference>
<keyword evidence="5" id="KW-0812">Transmembrane</keyword>
<evidence type="ECO:0000256" key="3">
    <source>
        <dbReference type="ARBA" id="ARBA00022676"/>
    </source>
</evidence>
<evidence type="ECO:0000256" key="1">
    <source>
        <dbReference type="ARBA" id="ARBA00004606"/>
    </source>
</evidence>
<comment type="similarity">
    <text evidence="2">Belongs to the BMT family.</text>
</comment>
<name>A0A2V1ARA6_9ASCO</name>
<dbReference type="AlphaFoldDB" id="A0A2V1ARA6"/>
<accession>A0A2V1ARA6</accession>
<evidence type="ECO:0000256" key="8">
    <source>
        <dbReference type="ARBA" id="ARBA00023136"/>
    </source>
</evidence>
<dbReference type="VEuPathDB" id="FungiDB:CXQ85_002395"/>
<organism evidence="11 12">
    <name type="scientific">Candidozyma haemuli</name>
    <dbReference type="NCBI Taxonomy" id="45357"/>
    <lineage>
        <taxon>Eukaryota</taxon>
        <taxon>Fungi</taxon>
        <taxon>Dikarya</taxon>
        <taxon>Ascomycota</taxon>
        <taxon>Saccharomycotina</taxon>
        <taxon>Pichiomycetes</taxon>
        <taxon>Metschnikowiaceae</taxon>
        <taxon>Candidozyma</taxon>
    </lineage>
</organism>
<feature type="chain" id="PRO_5015941100" evidence="10">
    <location>
        <begin position="23"/>
        <end position="691"/>
    </location>
</feature>
<sequence>MARHLTRYGLAVFFVVLLVCHLTLNPKLPWTNVTHKLRPVKTRLVFGSSFPIDVSAIPDFINDTPPLRENPNYNYEHIEKHRPESIPVKKEVFHPHPFQVYDTAQDIGMDLHQCGLLRNNVSTEVSEATNLHTPLCDIVARVIRGIDRGDDEYLSEMAPYFDLQIRLQLKHQVCHRHWFRLAGSSLYLDQYGYHIMISRLAYSPDGNRRDPKFSFAYAQLYDENWQEVRDVSLVIPTNEQGAEFYVDEQAFRVAHYPQIIPVPFFHKYKDRALRYLGPEDPRLILVKNKNNYEEPMMIFNLHHQKYAFADDDEDRMLLKKPTTYRSMWISYPWQFQKGKNNVDDLVNTPTHNTTYAKAVELRIKNMPRQSKQKNWTPMISDADREVNGYDKTILFVYRWASMQVLKCDLETGKCGFLYEQNENLKVSSSIGPFRGGTQMANVRHVLQAQKQNSEELQKIIPPGREIWLGFARAHLVRCGCGNDLYRPNLVVVLKDTIIVNGEPQEVFKMSHVSSFVSLNIEIVPWDPSKPYKLCSGTNALIPNGISHWKVFSPSNSKAINIRSFMDELVLAVSVSDTTVYKVNIRGLLKALVTDDALFLPSGASETEIDKSKLQVPTELQLKAGTMPSFNNDNLVCAMLASVKFCSDYGKEKLAIEKDHILDTIFLTDTEEEDTKMDNYHDNLDELGIDPI</sequence>
<evidence type="ECO:0000313" key="12">
    <source>
        <dbReference type="Proteomes" id="UP000244309"/>
    </source>
</evidence>
<keyword evidence="10" id="KW-0732">Signal</keyword>
<dbReference type="GO" id="GO:0016020">
    <property type="term" value="C:membrane"/>
    <property type="evidence" value="ECO:0007669"/>
    <property type="project" value="UniProtKB-SubCell"/>
</dbReference>
<protein>
    <submittedName>
        <fullName evidence="11">Uncharacterized protein</fullName>
    </submittedName>
</protein>
<keyword evidence="12" id="KW-1185">Reference proteome</keyword>
<keyword evidence="9" id="KW-0961">Cell wall biogenesis/degradation</keyword>